<evidence type="ECO:0000313" key="1">
    <source>
        <dbReference type="EMBL" id="CAG9620176.1"/>
    </source>
</evidence>
<proteinExistence type="predicted"/>
<gene>
    <name evidence="1" type="ORF">BACCIP111883_00944</name>
</gene>
<dbReference type="Pfam" id="PF24585">
    <property type="entry name" value="YunG"/>
    <property type="match status" value="1"/>
</dbReference>
<sequence>MKPNIKSEVDILHQAFVKSWSIESSSKWQHDNPAKGQCGVTALVANDKLGGEIKKTKLKEGWHFYNVLNGKRHDFTVSQFKEEIVYMDMPSNREEAFADTNTIQYDYLRNSVTNFMEIGG</sequence>
<name>A0ABN8A4Y5_9BACI</name>
<protein>
    <submittedName>
        <fullName evidence="1">Uncharacterized protein</fullName>
    </submittedName>
</protein>
<dbReference type="Proteomes" id="UP000789833">
    <property type="component" value="Unassembled WGS sequence"/>
</dbReference>
<evidence type="ECO:0000313" key="2">
    <source>
        <dbReference type="Proteomes" id="UP000789833"/>
    </source>
</evidence>
<organism evidence="1 2">
    <name type="scientific">Sutcliffiella rhizosphaerae</name>
    <dbReference type="NCBI Taxonomy" id="2880967"/>
    <lineage>
        <taxon>Bacteria</taxon>
        <taxon>Bacillati</taxon>
        <taxon>Bacillota</taxon>
        <taxon>Bacilli</taxon>
        <taxon>Bacillales</taxon>
        <taxon>Bacillaceae</taxon>
        <taxon>Sutcliffiella</taxon>
    </lineage>
</organism>
<reference evidence="1 2" key="1">
    <citation type="submission" date="2021-10" db="EMBL/GenBank/DDBJ databases">
        <authorList>
            <person name="Criscuolo A."/>
        </authorList>
    </citation>
    <scope>NUCLEOTIDE SEQUENCE [LARGE SCALE GENOMIC DNA]</scope>
    <source>
        <strain evidence="2">CIP 111883</strain>
    </source>
</reference>
<dbReference type="InterPro" id="IPR056238">
    <property type="entry name" value="YunG-like"/>
</dbReference>
<keyword evidence="2" id="KW-1185">Reference proteome</keyword>
<accession>A0ABN8A4Y5</accession>
<comment type="caution">
    <text evidence="1">The sequence shown here is derived from an EMBL/GenBank/DDBJ whole genome shotgun (WGS) entry which is preliminary data.</text>
</comment>
<dbReference type="EMBL" id="CAKJTJ010000003">
    <property type="protein sequence ID" value="CAG9620176.1"/>
    <property type="molecule type" value="Genomic_DNA"/>
</dbReference>
<dbReference type="RefSeq" id="WP_230500095.1">
    <property type="nucleotide sequence ID" value="NZ_CAKJTJ010000003.1"/>
</dbReference>